<reference evidence="1 2" key="1">
    <citation type="submission" date="2023-10" db="EMBL/GenBank/DDBJ databases">
        <authorList>
            <person name="Wang X.X."/>
        </authorList>
    </citation>
    <scope>NUCLEOTIDE SEQUENCE [LARGE SCALE GENOMIC DNA]</scope>
    <source>
        <strain evidence="1 2">NBRC 12816</strain>
    </source>
</reference>
<dbReference type="InterPro" id="IPR025850">
    <property type="entry name" value="SUKH-3"/>
</dbReference>
<sequence>VLAMDAEGRVYSLDHAGDWYLGRDIDAALATLVTGTQPTRLTAG</sequence>
<feature type="non-terminal residue" evidence="1">
    <location>
        <position position="1"/>
    </location>
</feature>
<dbReference type="Proteomes" id="UP001278571">
    <property type="component" value="Unassembled WGS sequence"/>
</dbReference>
<organism evidence="1 2">
    <name type="scientific">Streptomyces roseolus</name>
    <dbReference type="NCBI Taxonomy" id="67358"/>
    <lineage>
        <taxon>Bacteria</taxon>
        <taxon>Bacillati</taxon>
        <taxon>Actinomycetota</taxon>
        <taxon>Actinomycetes</taxon>
        <taxon>Kitasatosporales</taxon>
        <taxon>Streptomycetaceae</taxon>
        <taxon>Streptomyces</taxon>
    </lineage>
</organism>
<protein>
    <submittedName>
        <fullName evidence="1">SUKH-3 domain-containing protein</fullName>
    </submittedName>
</protein>
<evidence type="ECO:0000313" key="1">
    <source>
        <dbReference type="EMBL" id="MDX2295048.1"/>
    </source>
</evidence>
<dbReference type="EMBL" id="JAWJZF010000431">
    <property type="protein sequence ID" value="MDX2295048.1"/>
    <property type="molecule type" value="Genomic_DNA"/>
</dbReference>
<dbReference type="RefSeq" id="WP_319011301.1">
    <property type="nucleotide sequence ID" value="NZ_JAWJZF010000431.1"/>
</dbReference>
<keyword evidence="2" id="KW-1185">Reference proteome</keyword>
<gene>
    <name evidence="1" type="ORF">R2363_23050</name>
</gene>
<comment type="caution">
    <text evidence="1">The sequence shown here is derived from an EMBL/GenBank/DDBJ whole genome shotgun (WGS) entry which is preliminary data.</text>
</comment>
<accession>A0ABU4KBA2</accession>
<dbReference type="Pfam" id="PF14433">
    <property type="entry name" value="SUKH-3"/>
    <property type="match status" value="1"/>
</dbReference>
<proteinExistence type="predicted"/>
<name>A0ABU4KBA2_9ACTN</name>
<evidence type="ECO:0000313" key="2">
    <source>
        <dbReference type="Proteomes" id="UP001278571"/>
    </source>
</evidence>